<dbReference type="Proteomes" id="UP001211907">
    <property type="component" value="Unassembled WGS sequence"/>
</dbReference>
<comment type="caution">
    <text evidence="1">The sequence shown here is derived from an EMBL/GenBank/DDBJ whole genome shotgun (WGS) entry which is preliminary data.</text>
</comment>
<protein>
    <submittedName>
        <fullName evidence="1">Uncharacterized protein</fullName>
    </submittedName>
</protein>
<proteinExistence type="predicted"/>
<organism evidence="1 2">
    <name type="scientific">Physocladia obscura</name>
    <dbReference type="NCBI Taxonomy" id="109957"/>
    <lineage>
        <taxon>Eukaryota</taxon>
        <taxon>Fungi</taxon>
        <taxon>Fungi incertae sedis</taxon>
        <taxon>Chytridiomycota</taxon>
        <taxon>Chytridiomycota incertae sedis</taxon>
        <taxon>Chytridiomycetes</taxon>
        <taxon>Chytridiales</taxon>
        <taxon>Chytriomycetaceae</taxon>
        <taxon>Physocladia</taxon>
    </lineage>
</organism>
<accession>A0AAD5SLS4</accession>
<reference evidence="1" key="1">
    <citation type="submission" date="2020-05" db="EMBL/GenBank/DDBJ databases">
        <title>Phylogenomic resolution of chytrid fungi.</title>
        <authorList>
            <person name="Stajich J.E."/>
            <person name="Amses K."/>
            <person name="Simmons R."/>
            <person name="Seto K."/>
            <person name="Myers J."/>
            <person name="Bonds A."/>
            <person name="Quandt C.A."/>
            <person name="Barry K."/>
            <person name="Liu P."/>
            <person name="Grigoriev I."/>
            <person name="Longcore J.E."/>
            <person name="James T.Y."/>
        </authorList>
    </citation>
    <scope>NUCLEOTIDE SEQUENCE</scope>
    <source>
        <strain evidence="1">JEL0513</strain>
    </source>
</reference>
<dbReference type="AlphaFoldDB" id="A0AAD5SLS4"/>
<gene>
    <name evidence="1" type="ORF">HK100_009645</name>
</gene>
<feature type="non-terminal residue" evidence="1">
    <location>
        <position position="1"/>
    </location>
</feature>
<evidence type="ECO:0000313" key="2">
    <source>
        <dbReference type="Proteomes" id="UP001211907"/>
    </source>
</evidence>
<name>A0AAD5SLS4_9FUNG</name>
<dbReference type="EMBL" id="JADGJH010005002">
    <property type="protein sequence ID" value="KAJ3082626.1"/>
    <property type="molecule type" value="Genomic_DNA"/>
</dbReference>
<evidence type="ECO:0000313" key="1">
    <source>
        <dbReference type="EMBL" id="KAJ3082626.1"/>
    </source>
</evidence>
<keyword evidence="2" id="KW-1185">Reference proteome</keyword>
<sequence>IPRNLLILDLSIGNKTITLTDDTTTIVSQFFNMEDVFISLELENFCLTEGLLFDSIQEWLDKSCGSDFEIDSNCVSGHNSTSDYLVVTFSDKKDQKTVAFGSDFEKEEFQYAALIGFNEIASLIPRQDDPHLLALQHLVARLGFDNSYIGVLNTLTQFY</sequence>